<dbReference type="Gene3D" id="3.40.50.300">
    <property type="entry name" value="P-loop containing nucleotide triphosphate hydrolases"/>
    <property type="match status" value="1"/>
</dbReference>
<reference evidence="3 4" key="1">
    <citation type="submission" date="2018-01" db="EMBL/GenBank/DDBJ databases">
        <title>Whole genome analyses suggest that Burkholderia sensu lato contains two further novel genera in the rhizoxinica-symbiotica group Mycetohabitans gen. nov., and Trinickia gen. nov.: implications for the evolution of diazotrophy and nodulation in the Burkholderiaceae.</title>
        <authorList>
            <person name="Estrada-de los Santos P."/>
            <person name="Palmer M."/>
            <person name="Chavez-Ramirez B."/>
            <person name="Beukes C."/>
            <person name="Steenkamp E.T."/>
            <person name="Hirsch A.M."/>
            <person name="Manyaka P."/>
            <person name="Maluk M."/>
            <person name="Lafos M."/>
            <person name="Crook M."/>
            <person name="Gross E."/>
            <person name="Simon M.F."/>
            <person name="Bueno dos Reis Junior F."/>
            <person name="Poole P.S."/>
            <person name="Venter S.N."/>
            <person name="James E.K."/>
        </authorList>
    </citation>
    <scope>NUCLEOTIDE SEQUENCE [LARGE SCALE GENOMIC DNA]</scope>
    <source>
        <strain evidence="3 4">GP25-8</strain>
    </source>
</reference>
<comment type="caution">
    <text evidence="3">The sequence shown here is derived from an EMBL/GenBank/DDBJ whole genome shotgun (WGS) entry which is preliminary data.</text>
</comment>
<keyword evidence="3" id="KW-0808">Transferase</keyword>
<name>A0A2N7W400_9BURK</name>
<dbReference type="PANTHER" id="PTHR43883:SF1">
    <property type="entry name" value="GLUCONOKINASE"/>
    <property type="match status" value="1"/>
</dbReference>
<sequence length="555" mass="62099">MKLRSDRNVTRRRPRGRPVNAPGDKATRTEWRRMDLALRRASTYPHPAGRVVRIETHISVLYLVGRYAYKICKPVNLSFVDFTTREARYRSCRDALRLNRRLAASLYLGVVPIVRIGRTFRIGAVGAPFDHALKMRRFDERDTLSALVARGALRAAHVDRVAARLALFHAAASCHAPSASLGSAKLVREQLEEVLASLERNTPFTVPHGAADWCRNEIARLGEHIDSRRDDGFVRECHGDLHLDNMVSRNGDIVIYDCIEFSDALRWIDVTADIAFVVMDLLARERGDLAIRFLNKWLASTGDFPGLAALRLYVVYRALVRMLVTALKKQGRAHDIGDMSAYGRYRRLVDHLITPPTTFLILCHGFSGSGKSVASEALTQHIGAIRICSDVERKRIRGTLTLPKAHAARSCAYTREAIDANYARLRAISDALLSAGYPVVVDASFLKRVHRASFIELATSRSIAVFIADFRADVTVLVERLNRRAMHIGEPSDADERVLRRQLAELDPLTSAEAALTVAIDTEVSLDSFERRAFWHPLLERLGASCGWLTAPGYC</sequence>
<accession>A0A2N7W400</accession>
<dbReference type="InterPro" id="IPR027417">
    <property type="entry name" value="P-loop_NTPase"/>
</dbReference>
<evidence type="ECO:0000256" key="1">
    <source>
        <dbReference type="SAM" id="MobiDB-lite"/>
    </source>
</evidence>
<proteinExistence type="predicted"/>
<dbReference type="Proteomes" id="UP000235347">
    <property type="component" value="Unassembled WGS sequence"/>
</dbReference>
<dbReference type="EMBL" id="PNYB01000011">
    <property type="protein sequence ID" value="PMS24131.1"/>
    <property type="molecule type" value="Genomic_DNA"/>
</dbReference>
<dbReference type="Gene3D" id="3.90.1200.10">
    <property type="match status" value="1"/>
</dbReference>
<dbReference type="InterPro" id="IPR011009">
    <property type="entry name" value="Kinase-like_dom_sf"/>
</dbReference>
<evidence type="ECO:0000259" key="2">
    <source>
        <dbReference type="Pfam" id="PF01636"/>
    </source>
</evidence>
<dbReference type="InterPro" id="IPR002575">
    <property type="entry name" value="Aminoglycoside_PTrfase"/>
</dbReference>
<gene>
    <name evidence="3" type="ORF">C0Z19_15055</name>
</gene>
<dbReference type="Pfam" id="PF13671">
    <property type="entry name" value="AAA_33"/>
    <property type="match status" value="1"/>
</dbReference>
<dbReference type="AlphaFoldDB" id="A0A2N7W400"/>
<evidence type="ECO:0000313" key="4">
    <source>
        <dbReference type="Proteomes" id="UP000235347"/>
    </source>
</evidence>
<dbReference type="InterPro" id="IPR052732">
    <property type="entry name" value="Cell-binding_unc_protein"/>
</dbReference>
<feature type="domain" description="Aminoglycoside phosphotransferase" evidence="2">
    <location>
        <begin position="88"/>
        <end position="310"/>
    </location>
</feature>
<keyword evidence="4" id="KW-1185">Reference proteome</keyword>
<protein>
    <submittedName>
        <fullName evidence="3">Aminoglycoside phosphotransferase</fullName>
    </submittedName>
</protein>
<evidence type="ECO:0000313" key="3">
    <source>
        <dbReference type="EMBL" id="PMS24131.1"/>
    </source>
</evidence>
<dbReference type="SUPFAM" id="SSF56112">
    <property type="entry name" value="Protein kinase-like (PK-like)"/>
    <property type="match status" value="1"/>
</dbReference>
<organism evidence="3 4">
    <name type="scientific">Trinickia soli</name>
    <dbReference type="NCBI Taxonomy" id="380675"/>
    <lineage>
        <taxon>Bacteria</taxon>
        <taxon>Pseudomonadati</taxon>
        <taxon>Pseudomonadota</taxon>
        <taxon>Betaproteobacteria</taxon>
        <taxon>Burkholderiales</taxon>
        <taxon>Burkholderiaceae</taxon>
        <taxon>Trinickia</taxon>
    </lineage>
</organism>
<dbReference type="Pfam" id="PF01636">
    <property type="entry name" value="APH"/>
    <property type="match status" value="1"/>
</dbReference>
<dbReference type="GO" id="GO:0016740">
    <property type="term" value="F:transferase activity"/>
    <property type="evidence" value="ECO:0007669"/>
    <property type="project" value="UniProtKB-KW"/>
</dbReference>
<dbReference type="PANTHER" id="PTHR43883">
    <property type="entry name" value="SLR0207 PROTEIN"/>
    <property type="match status" value="1"/>
</dbReference>
<feature type="region of interest" description="Disordered" evidence="1">
    <location>
        <begin position="1"/>
        <end position="25"/>
    </location>
</feature>
<dbReference type="SUPFAM" id="SSF52540">
    <property type="entry name" value="P-loop containing nucleoside triphosphate hydrolases"/>
    <property type="match status" value="1"/>
</dbReference>